<proteinExistence type="predicted"/>
<dbReference type="GO" id="GO:0003677">
    <property type="term" value="F:DNA binding"/>
    <property type="evidence" value="ECO:0007669"/>
    <property type="project" value="InterPro"/>
</dbReference>
<dbReference type="InterPro" id="IPR010982">
    <property type="entry name" value="Lambda_DNA-bd_dom_sf"/>
</dbReference>
<dbReference type="Pfam" id="PF13443">
    <property type="entry name" value="HTH_26"/>
    <property type="match status" value="1"/>
</dbReference>
<evidence type="ECO:0000313" key="2">
    <source>
        <dbReference type="EMBL" id="CYV18289.1"/>
    </source>
</evidence>
<reference evidence="2 3" key="1">
    <citation type="submission" date="2016-02" db="EMBL/GenBank/DDBJ databases">
        <authorList>
            <consortium name="Pathogen Informatics"/>
        </authorList>
    </citation>
    <scope>NUCLEOTIDE SEQUENCE [LARGE SCALE GENOMIC DNA]</scope>
    <source>
        <strain evidence="2 3">LSS52</strain>
    </source>
</reference>
<dbReference type="Proteomes" id="UP000072794">
    <property type="component" value="Unassembled WGS sequence"/>
</dbReference>
<dbReference type="AlphaFoldDB" id="A0A116LYN3"/>
<gene>
    <name evidence="2" type="primary">vanUG2</name>
    <name evidence="2" type="ORF">ERS132414_02371</name>
</gene>
<dbReference type="SMART" id="SM00530">
    <property type="entry name" value="HTH_XRE"/>
    <property type="match status" value="1"/>
</dbReference>
<protein>
    <submittedName>
        <fullName evidence="2">VanUG2</fullName>
    </submittedName>
</protein>
<dbReference type="InterPro" id="IPR001387">
    <property type="entry name" value="Cro/C1-type_HTH"/>
</dbReference>
<dbReference type="Gene3D" id="1.10.260.40">
    <property type="entry name" value="lambda repressor-like DNA-binding domains"/>
    <property type="match status" value="1"/>
</dbReference>
<organism evidence="2 3">
    <name type="scientific">Streptococcus suis</name>
    <dbReference type="NCBI Taxonomy" id="1307"/>
    <lineage>
        <taxon>Bacteria</taxon>
        <taxon>Bacillati</taxon>
        <taxon>Bacillota</taxon>
        <taxon>Bacilli</taxon>
        <taxon>Lactobacillales</taxon>
        <taxon>Streptococcaceae</taxon>
        <taxon>Streptococcus</taxon>
    </lineage>
</organism>
<dbReference type="RefSeq" id="WP_079761374.1">
    <property type="nucleotide sequence ID" value="NZ_CEDY01000047.1"/>
</dbReference>
<dbReference type="EMBL" id="FIHA01000084">
    <property type="protein sequence ID" value="CYV18289.1"/>
    <property type="molecule type" value="Genomic_DNA"/>
</dbReference>
<evidence type="ECO:0000313" key="3">
    <source>
        <dbReference type="Proteomes" id="UP000072794"/>
    </source>
</evidence>
<feature type="domain" description="HTH cro/C1-type" evidence="1">
    <location>
        <begin position="53"/>
        <end position="101"/>
    </location>
</feature>
<dbReference type="SUPFAM" id="SSF47413">
    <property type="entry name" value="lambda repressor-like DNA-binding domains"/>
    <property type="match status" value="1"/>
</dbReference>
<sequence length="111" mass="13000">MLFYKTTKLYPKITKNAMILLVVRISVLYGKIIYKISRSCYEYKLRSAMEKLEEKNITRTELRESVKLASSTYSKLIKNESVTTDTLLKISLYLQCDVSELIESLFEEVKK</sequence>
<name>A0A116LYN3_STRSU</name>
<dbReference type="PROSITE" id="PS50943">
    <property type="entry name" value="HTH_CROC1"/>
    <property type="match status" value="1"/>
</dbReference>
<accession>A0A116LYN3</accession>
<evidence type="ECO:0000259" key="1">
    <source>
        <dbReference type="PROSITE" id="PS50943"/>
    </source>
</evidence>